<keyword evidence="3" id="KW-1185">Reference proteome</keyword>
<dbReference type="EMBL" id="JBHSGN010000099">
    <property type="protein sequence ID" value="MFC4675360.1"/>
    <property type="molecule type" value="Genomic_DNA"/>
</dbReference>
<evidence type="ECO:0000259" key="1">
    <source>
        <dbReference type="Pfam" id="PF20442"/>
    </source>
</evidence>
<dbReference type="NCBIfam" id="TIGR02688">
    <property type="entry name" value="BREX system Lon protease-like protein BrxL"/>
    <property type="match status" value="1"/>
</dbReference>
<organism evidence="2 3">
    <name type="scientific">Dysgonomonas termitidis</name>
    <dbReference type="NCBI Taxonomy" id="1516126"/>
    <lineage>
        <taxon>Bacteria</taxon>
        <taxon>Pseudomonadati</taxon>
        <taxon>Bacteroidota</taxon>
        <taxon>Bacteroidia</taxon>
        <taxon>Bacteroidales</taxon>
        <taxon>Dysgonomonadaceae</taxon>
        <taxon>Dysgonomonas</taxon>
    </lineage>
</organism>
<dbReference type="InterPro" id="IPR014061">
    <property type="entry name" value="BrxL-like"/>
</dbReference>
<proteinExistence type="predicted"/>
<feature type="domain" description="BREX system Lon protease-like BrxL N-terminal" evidence="1">
    <location>
        <begin position="11"/>
        <end position="139"/>
    </location>
</feature>
<sequence>MNELGQKIKQAFPDVAILKNQDNYSVFNGRNLPSFVKDFLIRKHIDGEGILDRNAIVSFLDKHIPDDNNMVKSRLLSQEIVQLLTRFIISTDIKEGKVRLAIPDAGIKLTEAFIPEWLISKHKDDLIDGEKWGVIKLKYNPPYGREKGCIELTEYKPFRPYKVDLKYFTDCRKQFSTEEWVDVLLSAMEYNPQGFDNMTQKLEFISRLLPFVEPRLNMIELAPKGTGKSYVFGNLSKYGWLVSGGKVSRAKLFYDKARQQPGIMKNYDLITFDEIQTIVFQDPSEMQAILKSYLEAGKATVDNYAFLSECSMMLMGNLPLTSDNQPTDNRYFTALPENFRESALLDRFHGFIEGWKLPRMEQGMILKGWTLNVEYFSEILHALRTAPEYSYLINEVIYSEEKSDLRDLKAVKRIVTAYSKLLFPHITSVEDLDKEEFNTYCLEPAIRRRGIIKEQCHKIDDEFKEHMPDIRITNYGTINNN</sequence>
<dbReference type="Pfam" id="PF13337">
    <property type="entry name" value="BrxL_ATPase"/>
    <property type="match status" value="1"/>
</dbReference>
<reference evidence="3" key="1">
    <citation type="journal article" date="2019" name="Int. J. Syst. Evol. Microbiol.">
        <title>The Global Catalogue of Microorganisms (GCM) 10K type strain sequencing project: providing services to taxonomists for standard genome sequencing and annotation.</title>
        <authorList>
            <consortium name="The Broad Institute Genomics Platform"/>
            <consortium name="The Broad Institute Genome Sequencing Center for Infectious Disease"/>
            <person name="Wu L."/>
            <person name="Ma J."/>
        </authorList>
    </citation>
    <scope>NUCLEOTIDE SEQUENCE [LARGE SCALE GENOMIC DNA]</scope>
    <source>
        <strain evidence="3">CCUG 66188</strain>
    </source>
</reference>
<accession>A0ABV9KYV4</accession>
<evidence type="ECO:0000313" key="3">
    <source>
        <dbReference type="Proteomes" id="UP001596023"/>
    </source>
</evidence>
<comment type="caution">
    <text evidence="2">The sequence shown here is derived from an EMBL/GenBank/DDBJ whole genome shotgun (WGS) entry which is preliminary data.</text>
</comment>
<protein>
    <submittedName>
        <fullName evidence="2">BREX system Lon protease-like protein BrxL</fullName>
    </submittedName>
</protein>
<dbReference type="Pfam" id="PF20442">
    <property type="entry name" value="BrxL_N"/>
    <property type="match status" value="1"/>
</dbReference>
<gene>
    <name evidence="2" type="primary">brxL</name>
    <name evidence="2" type="ORF">ACFO6W_16830</name>
</gene>
<dbReference type="RefSeq" id="WP_379998522.1">
    <property type="nucleotide sequence ID" value="NZ_JBHSGN010000099.1"/>
</dbReference>
<evidence type="ECO:0000313" key="2">
    <source>
        <dbReference type="EMBL" id="MFC4675360.1"/>
    </source>
</evidence>
<dbReference type="Proteomes" id="UP001596023">
    <property type="component" value="Unassembled WGS sequence"/>
</dbReference>
<dbReference type="InterPro" id="IPR046838">
    <property type="entry name" value="BrxL_N"/>
</dbReference>
<name>A0ABV9KYV4_9BACT</name>